<dbReference type="EMBL" id="CAXAMM010004302">
    <property type="protein sequence ID" value="CAK9003139.1"/>
    <property type="molecule type" value="Genomic_DNA"/>
</dbReference>
<proteinExistence type="predicted"/>
<accession>A0ABP0IKN0</accession>
<keyword evidence="1" id="KW-0175">Coiled coil</keyword>
<comment type="caution">
    <text evidence="2">The sequence shown here is derived from an EMBL/GenBank/DDBJ whole genome shotgun (WGS) entry which is preliminary data.</text>
</comment>
<evidence type="ECO:0000313" key="2">
    <source>
        <dbReference type="EMBL" id="CAK9003139.1"/>
    </source>
</evidence>
<evidence type="ECO:0000313" key="3">
    <source>
        <dbReference type="Proteomes" id="UP001642464"/>
    </source>
</evidence>
<sequence length="380" mass="44269">MVRDDVCKPEILKTDFCVYMLEKLKSMEMSLDIRWQQLLLPNDHPAVLRDCVRRENARLQSENRPTGKFLLVEQGRYLIGRECMLMMGLPIHQLLINDVQESAWCKTKQEEPASRSTFFAQTVQWRQCTQMTLTGALLHGYGVYFYLTDEGMTLGSNWTFEIAMRSIDKAWKRARSFGAKFPKELLGSKLLKSWHRGIQCADEVRNWCQLMPTTSTLKNAYKSRKTDEARHMRLDQKLPARLRQDGKAKDVFVMVKANMSDRVLVQPPLLVFPENFVAATEQYWGAVNTTELVLTANLETERKDEIQELLKALRQDFQHYTRAFRYYETLLNDDRPRAPFPEIEFISADPSMSENIGQLDLGLRPDPPRSHWLEVVFHRG</sequence>
<feature type="coiled-coil region" evidence="1">
    <location>
        <begin position="296"/>
        <end position="323"/>
    </location>
</feature>
<keyword evidence="3" id="KW-1185">Reference proteome</keyword>
<reference evidence="2 3" key="1">
    <citation type="submission" date="2024-02" db="EMBL/GenBank/DDBJ databases">
        <authorList>
            <person name="Chen Y."/>
            <person name="Shah S."/>
            <person name="Dougan E. K."/>
            <person name="Thang M."/>
            <person name="Chan C."/>
        </authorList>
    </citation>
    <scope>NUCLEOTIDE SEQUENCE [LARGE SCALE GENOMIC DNA]</scope>
</reference>
<evidence type="ECO:0000256" key="1">
    <source>
        <dbReference type="SAM" id="Coils"/>
    </source>
</evidence>
<gene>
    <name evidence="2" type="ORF">SCF082_LOCUS7613</name>
</gene>
<name>A0ABP0IKN0_9DINO</name>
<dbReference type="Proteomes" id="UP001642464">
    <property type="component" value="Unassembled WGS sequence"/>
</dbReference>
<protein>
    <submittedName>
        <fullName evidence="2">Uncharacterized protein</fullName>
    </submittedName>
</protein>
<organism evidence="2 3">
    <name type="scientific">Durusdinium trenchii</name>
    <dbReference type="NCBI Taxonomy" id="1381693"/>
    <lineage>
        <taxon>Eukaryota</taxon>
        <taxon>Sar</taxon>
        <taxon>Alveolata</taxon>
        <taxon>Dinophyceae</taxon>
        <taxon>Suessiales</taxon>
        <taxon>Symbiodiniaceae</taxon>
        <taxon>Durusdinium</taxon>
    </lineage>
</organism>